<dbReference type="SUPFAM" id="SSF64518">
    <property type="entry name" value="Phase 1 flagellin"/>
    <property type="match status" value="2"/>
</dbReference>
<evidence type="ECO:0000256" key="4">
    <source>
        <dbReference type="ARBA" id="ARBA00016244"/>
    </source>
</evidence>
<evidence type="ECO:0000256" key="6">
    <source>
        <dbReference type="ARBA" id="ARBA00023143"/>
    </source>
</evidence>
<name>A0ABU5DPV6_9BURK</name>
<proteinExistence type="inferred from homology"/>
<dbReference type="InterPro" id="IPR053927">
    <property type="entry name" value="FlgK_helical"/>
</dbReference>
<keyword evidence="10" id="KW-0969">Cilium</keyword>
<dbReference type="NCBIfam" id="TIGR02492">
    <property type="entry name" value="flgK_ends"/>
    <property type="match status" value="1"/>
</dbReference>
<feature type="domain" description="Flagellar hook-associated protein FlgK helical" evidence="9">
    <location>
        <begin position="93"/>
        <end position="327"/>
    </location>
</feature>
<keyword evidence="10" id="KW-0966">Cell projection</keyword>
<accession>A0ABU5DPV6</accession>
<dbReference type="PANTHER" id="PTHR30033:SF1">
    <property type="entry name" value="FLAGELLAR HOOK-ASSOCIATED PROTEIN 1"/>
    <property type="match status" value="1"/>
</dbReference>
<protein>
    <recommendedName>
        <fullName evidence="4">Flagellar hook-associated protein 1</fullName>
    </recommendedName>
</protein>
<dbReference type="Proteomes" id="UP001285263">
    <property type="component" value="Unassembled WGS sequence"/>
</dbReference>
<comment type="caution">
    <text evidence="10">The sequence shown here is derived from an EMBL/GenBank/DDBJ whole genome shotgun (WGS) entry which is preliminary data.</text>
</comment>
<dbReference type="InterPro" id="IPR001444">
    <property type="entry name" value="Flag_bb_rod_N"/>
</dbReference>
<evidence type="ECO:0000256" key="1">
    <source>
        <dbReference type="ARBA" id="ARBA00004365"/>
    </source>
</evidence>
<dbReference type="InterPro" id="IPR010930">
    <property type="entry name" value="Flg_bb/hook_C_dom"/>
</dbReference>
<organism evidence="10 11">
    <name type="scientific">Roseateles agri</name>
    <dbReference type="NCBI Taxonomy" id="3098619"/>
    <lineage>
        <taxon>Bacteria</taxon>
        <taxon>Pseudomonadati</taxon>
        <taxon>Pseudomonadota</taxon>
        <taxon>Betaproteobacteria</taxon>
        <taxon>Burkholderiales</taxon>
        <taxon>Sphaerotilaceae</taxon>
        <taxon>Roseateles</taxon>
    </lineage>
</organism>
<evidence type="ECO:0000313" key="11">
    <source>
        <dbReference type="Proteomes" id="UP001285263"/>
    </source>
</evidence>
<reference evidence="10 11" key="1">
    <citation type="submission" date="2023-11" db="EMBL/GenBank/DDBJ databases">
        <title>Paucibacter sp. nov., isolated from fresh soil in Korea.</title>
        <authorList>
            <person name="Le N.T.T."/>
        </authorList>
    </citation>
    <scope>NUCLEOTIDE SEQUENCE [LARGE SCALE GENOMIC DNA]</scope>
    <source>
        <strain evidence="10 11">R3-3</strain>
    </source>
</reference>
<evidence type="ECO:0000256" key="2">
    <source>
        <dbReference type="ARBA" id="ARBA00004613"/>
    </source>
</evidence>
<dbReference type="Pfam" id="PF00460">
    <property type="entry name" value="Flg_bb_rod"/>
    <property type="match status" value="1"/>
</dbReference>
<dbReference type="PRINTS" id="PR01005">
    <property type="entry name" value="FLGHOOKAP1"/>
</dbReference>
<dbReference type="PANTHER" id="PTHR30033">
    <property type="entry name" value="FLAGELLAR HOOK-ASSOCIATED PROTEIN 1"/>
    <property type="match status" value="1"/>
</dbReference>
<dbReference type="Pfam" id="PF06429">
    <property type="entry name" value="Flg_bbr_C"/>
    <property type="match status" value="1"/>
</dbReference>
<evidence type="ECO:0000259" key="7">
    <source>
        <dbReference type="Pfam" id="PF00460"/>
    </source>
</evidence>
<dbReference type="InterPro" id="IPR002371">
    <property type="entry name" value="FlgK"/>
</dbReference>
<sequence>MSSLLSIGKTAMFANMAALQTVGQNIANANTPGYSRQQVILTTPPGQYTGAGFFGRGVSVETVSRVHDAFLTSESMSAKATASMDSTRVDQMTALQKLFPTDESGLGAAASTFFNSMIDVSNNPSDPSARQVVLSSANDLATRFASAGQQLQDLQSGVVTTMKTSVDTVNQLADQIAKANDAISRANGSGQQPNDLLDQREQLVSQLSQYVQVTTLPADDGSLGVFIGGGQRLVLGNQAQHLSVTPDPYDSSRAQLNIVEASGSRKLDESVMTGGSITALLMYQNGDLQDARNMLGQMATAVAGAVNKQQSLGVDLSSPAGSGAPMFSVPAPNALPASTNARNPDGSFVNGVQLTITDPSKLQASSYRLAGDPANPGSYLMTRLTDGQVTSVTDGSIVDGFQINFSPSAPGPTETYLLEPVASAASGMKLALNNINGIAASSPITGSTNVANTGTATIDSLYAVNSNLNPSTQAPMTVTFGPPDPSNSAAVTYTIALADGSSVSGSWQAGQPIGNQPAAGIDLGFELSLSGVPKDGDSISITATQFPANNNGNAKAFLNLQTSKFVGQETMPDGTTRPGQTINDAYASAMSDIGARVQGANYLSGVSTSAAQDAETARTSQAGVNLDEEAARMMQFQQAYQAAARVLQTAQTLFNETLQLAGQ</sequence>
<comment type="subcellular location">
    <subcellularLocation>
        <location evidence="1">Bacterial flagellum</location>
    </subcellularLocation>
    <subcellularLocation>
        <location evidence="2">Secreted</location>
    </subcellularLocation>
</comment>
<keyword evidence="6" id="KW-0975">Bacterial flagellum</keyword>
<keyword evidence="11" id="KW-1185">Reference proteome</keyword>
<keyword evidence="5" id="KW-0964">Secreted</keyword>
<evidence type="ECO:0000256" key="5">
    <source>
        <dbReference type="ARBA" id="ARBA00022525"/>
    </source>
</evidence>
<gene>
    <name evidence="10" type="primary">flgK</name>
    <name evidence="10" type="ORF">SNE35_27920</name>
</gene>
<feature type="domain" description="Flagellar basal body rod protein N-terminal" evidence="7">
    <location>
        <begin position="7"/>
        <end position="34"/>
    </location>
</feature>
<dbReference type="Pfam" id="PF22638">
    <property type="entry name" value="FlgK_D1"/>
    <property type="match status" value="1"/>
</dbReference>
<evidence type="ECO:0000313" key="10">
    <source>
        <dbReference type="EMBL" id="MDY0748358.1"/>
    </source>
</evidence>
<dbReference type="RefSeq" id="WP_320426330.1">
    <property type="nucleotide sequence ID" value="NZ_JAXCLA010000010.1"/>
</dbReference>
<evidence type="ECO:0000256" key="3">
    <source>
        <dbReference type="ARBA" id="ARBA00009677"/>
    </source>
</evidence>
<evidence type="ECO:0000259" key="8">
    <source>
        <dbReference type="Pfam" id="PF06429"/>
    </source>
</evidence>
<evidence type="ECO:0000259" key="9">
    <source>
        <dbReference type="Pfam" id="PF22638"/>
    </source>
</evidence>
<keyword evidence="10" id="KW-0282">Flagellum</keyword>
<comment type="similarity">
    <text evidence="3">Belongs to the flagella basal body rod proteins family.</text>
</comment>
<dbReference type="EMBL" id="JAXCLA010000010">
    <property type="protein sequence ID" value="MDY0748358.1"/>
    <property type="molecule type" value="Genomic_DNA"/>
</dbReference>
<feature type="domain" description="Flagellar basal-body/hook protein C-terminal" evidence="8">
    <location>
        <begin position="621"/>
        <end position="660"/>
    </location>
</feature>